<keyword evidence="3" id="KW-1185">Reference proteome</keyword>
<comment type="caution">
    <text evidence="2">The sequence shown here is derived from an EMBL/GenBank/DDBJ whole genome shotgun (WGS) entry which is preliminary data.</text>
</comment>
<dbReference type="EMBL" id="SPHZ02000004">
    <property type="protein sequence ID" value="KAF0921837.1"/>
    <property type="molecule type" value="Genomic_DNA"/>
</dbReference>
<sequence length="92" mass="9318">MFVGQGAWWNGVEGYRLGCVMDQRGGLVEGSGGDGSFKRGGASSSGNNEKKMVVGNMKATVSESLMKVSAEGACGSAWRVGGGEEILGLGAT</sequence>
<evidence type="ECO:0000313" key="3">
    <source>
        <dbReference type="Proteomes" id="UP000479710"/>
    </source>
</evidence>
<accession>A0A6G1EAS1</accession>
<evidence type="ECO:0000313" key="2">
    <source>
        <dbReference type="EMBL" id="KAF0921837.1"/>
    </source>
</evidence>
<feature type="region of interest" description="Disordered" evidence="1">
    <location>
        <begin position="29"/>
        <end position="53"/>
    </location>
</feature>
<proteinExistence type="predicted"/>
<reference evidence="2 3" key="1">
    <citation type="submission" date="2019-11" db="EMBL/GenBank/DDBJ databases">
        <title>Whole genome sequence of Oryza granulata.</title>
        <authorList>
            <person name="Li W."/>
        </authorList>
    </citation>
    <scope>NUCLEOTIDE SEQUENCE [LARGE SCALE GENOMIC DNA]</scope>
    <source>
        <strain evidence="3">cv. Menghai</strain>
        <tissue evidence="2">Leaf</tissue>
    </source>
</reference>
<gene>
    <name evidence="2" type="ORF">E2562_020123</name>
</gene>
<organism evidence="2 3">
    <name type="scientific">Oryza meyeriana var. granulata</name>
    <dbReference type="NCBI Taxonomy" id="110450"/>
    <lineage>
        <taxon>Eukaryota</taxon>
        <taxon>Viridiplantae</taxon>
        <taxon>Streptophyta</taxon>
        <taxon>Embryophyta</taxon>
        <taxon>Tracheophyta</taxon>
        <taxon>Spermatophyta</taxon>
        <taxon>Magnoliopsida</taxon>
        <taxon>Liliopsida</taxon>
        <taxon>Poales</taxon>
        <taxon>Poaceae</taxon>
        <taxon>BOP clade</taxon>
        <taxon>Oryzoideae</taxon>
        <taxon>Oryzeae</taxon>
        <taxon>Oryzinae</taxon>
        <taxon>Oryza</taxon>
        <taxon>Oryza meyeriana</taxon>
    </lineage>
</organism>
<evidence type="ECO:0000256" key="1">
    <source>
        <dbReference type="SAM" id="MobiDB-lite"/>
    </source>
</evidence>
<dbReference type="Proteomes" id="UP000479710">
    <property type="component" value="Unassembled WGS sequence"/>
</dbReference>
<dbReference type="AlphaFoldDB" id="A0A6G1EAS1"/>
<evidence type="ECO:0008006" key="4">
    <source>
        <dbReference type="Google" id="ProtNLM"/>
    </source>
</evidence>
<protein>
    <recommendedName>
        <fullName evidence="4">DUF834 domain-containing protein</fullName>
    </recommendedName>
</protein>
<name>A0A6G1EAS1_9ORYZ</name>